<dbReference type="Proteomes" id="UP001066276">
    <property type="component" value="Chromosome 3_1"/>
</dbReference>
<dbReference type="EMBL" id="JANPWB010000005">
    <property type="protein sequence ID" value="KAJ1185389.1"/>
    <property type="molecule type" value="Genomic_DNA"/>
</dbReference>
<evidence type="ECO:0000313" key="1">
    <source>
        <dbReference type="EMBL" id="KAJ1185389.1"/>
    </source>
</evidence>
<reference evidence="1" key="1">
    <citation type="journal article" date="2022" name="bioRxiv">
        <title>Sequencing and chromosome-scale assembly of the giantPleurodeles waltlgenome.</title>
        <authorList>
            <person name="Brown T."/>
            <person name="Elewa A."/>
            <person name="Iarovenko S."/>
            <person name="Subramanian E."/>
            <person name="Araus A.J."/>
            <person name="Petzold A."/>
            <person name="Susuki M."/>
            <person name="Suzuki K.-i.T."/>
            <person name="Hayashi T."/>
            <person name="Toyoda A."/>
            <person name="Oliveira C."/>
            <person name="Osipova E."/>
            <person name="Leigh N.D."/>
            <person name="Simon A."/>
            <person name="Yun M.H."/>
        </authorList>
    </citation>
    <scope>NUCLEOTIDE SEQUENCE</scope>
    <source>
        <strain evidence="1">20211129_DDA</strain>
        <tissue evidence="1">Liver</tissue>
    </source>
</reference>
<name>A0AAV7U8J7_PLEWA</name>
<keyword evidence="2" id="KW-1185">Reference proteome</keyword>
<protein>
    <submittedName>
        <fullName evidence="1">Uncharacterized protein</fullName>
    </submittedName>
</protein>
<organism evidence="1 2">
    <name type="scientific">Pleurodeles waltl</name>
    <name type="common">Iberian ribbed newt</name>
    <dbReference type="NCBI Taxonomy" id="8319"/>
    <lineage>
        <taxon>Eukaryota</taxon>
        <taxon>Metazoa</taxon>
        <taxon>Chordata</taxon>
        <taxon>Craniata</taxon>
        <taxon>Vertebrata</taxon>
        <taxon>Euteleostomi</taxon>
        <taxon>Amphibia</taxon>
        <taxon>Batrachia</taxon>
        <taxon>Caudata</taxon>
        <taxon>Salamandroidea</taxon>
        <taxon>Salamandridae</taxon>
        <taxon>Pleurodelinae</taxon>
        <taxon>Pleurodeles</taxon>
    </lineage>
</organism>
<dbReference type="AlphaFoldDB" id="A0AAV7U8J7"/>
<evidence type="ECO:0000313" key="2">
    <source>
        <dbReference type="Proteomes" id="UP001066276"/>
    </source>
</evidence>
<gene>
    <name evidence="1" type="ORF">NDU88_002182</name>
</gene>
<comment type="caution">
    <text evidence="1">The sequence shown here is derived from an EMBL/GenBank/DDBJ whole genome shotgun (WGS) entry which is preliminary data.</text>
</comment>
<accession>A0AAV7U8J7</accession>
<sequence length="115" mass="12863">MVRESFPPQEMVPRESSNLLCMAYDSFRRSLKLMPTLTQYISNIRVGSTGPFQNLVGEEGLAVWEASGVSTLGTLFHNGALILFGQLRTDYELPAGHFLSYRQIAGWVELAMADY</sequence>
<proteinExistence type="predicted"/>